<evidence type="ECO:0000256" key="1">
    <source>
        <dbReference type="ARBA" id="ARBA00006484"/>
    </source>
</evidence>
<dbReference type="Pfam" id="PF08659">
    <property type="entry name" value="KR"/>
    <property type="match status" value="1"/>
</dbReference>
<dbReference type="EMBL" id="JABELV010000163">
    <property type="protein sequence ID" value="KAG7528920.1"/>
    <property type="molecule type" value="Genomic_DNA"/>
</dbReference>
<dbReference type="InterPro" id="IPR036291">
    <property type="entry name" value="NAD(P)-bd_dom_sf"/>
</dbReference>
<dbReference type="GO" id="GO:0016491">
    <property type="term" value="F:oxidoreductase activity"/>
    <property type="evidence" value="ECO:0007669"/>
    <property type="project" value="TreeGrafter"/>
</dbReference>
<dbReference type="InterPro" id="IPR002347">
    <property type="entry name" value="SDR_fam"/>
</dbReference>
<protein>
    <recommendedName>
        <fullName evidence="2">Ketoreductase (KR) domain-containing protein</fullName>
    </recommendedName>
</protein>
<gene>
    <name evidence="3" type="ORF">FFLO_05877</name>
</gene>
<evidence type="ECO:0000313" key="4">
    <source>
        <dbReference type="Proteomes" id="UP000812966"/>
    </source>
</evidence>
<proteinExistence type="inferred from homology"/>
<feature type="domain" description="Ketoreductase (KR)" evidence="2">
    <location>
        <begin position="3"/>
        <end position="114"/>
    </location>
</feature>
<comment type="similarity">
    <text evidence="1">Belongs to the short-chain dehydrogenases/reductases (SDR) family.</text>
</comment>
<sequence length="291" mass="31548">MSTAIIQGATGGLGLPLVKLLLEKTQLNVIALTSKSKPSSSASSSSSSLSASSKILSHPRVKLINSVDLLDEQTVQRAADEVKDILGGKKDVRLVVCLAGQLHPEKSLAQLDPSTALQSLALNSLGHLLLYKHILQFVPTSRQFQSQLEDLQEIGDPARGWIRPDGGVWLSTSARVGSIGDNRKGGWYSYRASKAALNQMIRTLDHELVMKKSSALVSTRHPGTTLTSFTRPIIGSPEPDPSRGLFTPEEGALKMLEMIQRARRGDVRGETGEMTGHGGGFYDWKGERVEW</sequence>
<keyword evidence="4" id="KW-1185">Reference proteome</keyword>
<accession>A0A8K0NQZ7</accession>
<name>A0A8K0NQZ7_9TREE</name>
<dbReference type="InterPro" id="IPR051468">
    <property type="entry name" value="Fungal_SecMetab_SDRs"/>
</dbReference>
<reference evidence="3" key="1">
    <citation type="submission" date="2020-04" db="EMBL/GenBank/DDBJ databases">
        <title>Analysis of mating type loci in Filobasidium floriforme.</title>
        <authorList>
            <person name="Nowrousian M."/>
        </authorList>
    </citation>
    <scope>NUCLEOTIDE SEQUENCE</scope>
    <source>
        <strain evidence="3">CBS 6242</strain>
    </source>
</reference>
<dbReference type="Gene3D" id="3.40.50.720">
    <property type="entry name" value="NAD(P)-binding Rossmann-like Domain"/>
    <property type="match status" value="1"/>
</dbReference>
<evidence type="ECO:0000259" key="2">
    <source>
        <dbReference type="Pfam" id="PF08659"/>
    </source>
</evidence>
<dbReference type="PRINTS" id="PR00081">
    <property type="entry name" value="GDHRDH"/>
</dbReference>
<dbReference type="GO" id="GO:0005737">
    <property type="term" value="C:cytoplasm"/>
    <property type="evidence" value="ECO:0007669"/>
    <property type="project" value="TreeGrafter"/>
</dbReference>
<dbReference type="SUPFAM" id="SSF51735">
    <property type="entry name" value="NAD(P)-binding Rossmann-fold domains"/>
    <property type="match status" value="1"/>
</dbReference>
<dbReference type="PANTHER" id="PTHR43544:SF12">
    <property type="entry name" value="NAD(P)-BINDING ROSSMANN-FOLD SUPERFAMILY PROTEIN"/>
    <property type="match status" value="1"/>
</dbReference>
<comment type="caution">
    <text evidence="3">The sequence shown here is derived from an EMBL/GenBank/DDBJ whole genome shotgun (WGS) entry which is preliminary data.</text>
</comment>
<dbReference type="Proteomes" id="UP000812966">
    <property type="component" value="Unassembled WGS sequence"/>
</dbReference>
<dbReference type="AlphaFoldDB" id="A0A8K0NQZ7"/>
<dbReference type="InterPro" id="IPR013968">
    <property type="entry name" value="PKS_KR"/>
</dbReference>
<evidence type="ECO:0000313" key="3">
    <source>
        <dbReference type="EMBL" id="KAG7528920.1"/>
    </source>
</evidence>
<organism evidence="3 4">
    <name type="scientific">Filobasidium floriforme</name>
    <dbReference type="NCBI Taxonomy" id="5210"/>
    <lineage>
        <taxon>Eukaryota</taxon>
        <taxon>Fungi</taxon>
        <taxon>Dikarya</taxon>
        <taxon>Basidiomycota</taxon>
        <taxon>Agaricomycotina</taxon>
        <taxon>Tremellomycetes</taxon>
        <taxon>Filobasidiales</taxon>
        <taxon>Filobasidiaceae</taxon>
        <taxon>Filobasidium</taxon>
    </lineage>
</organism>
<dbReference type="PANTHER" id="PTHR43544">
    <property type="entry name" value="SHORT-CHAIN DEHYDROGENASE/REDUCTASE"/>
    <property type="match status" value="1"/>
</dbReference>